<evidence type="ECO:0000313" key="2">
    <source>
        <dbReference type="WBParaSite" id="Hba_03730"/>
    </source>
</evidence>
<dbReference type="WBParaSite" id="Hba_03730">
    <property type="protein sequence ID" value="Hba_03730"/>
    <property type="gene ID" value="Hba_03730"/>
</dbReference>
<dbReference type="Proteomes" id="UP000095283">
    <property type="component" value="Unplaced"/>
</dbReference>
<proteinExistence type="predicted"/>
<name>A0A1I7WFN0_HETBA</name>
<sequence length="131" mass="15360">MRTDFHEHLRSYIKDSCDWPVFIQLLSFCLNTAINKSTSFTPSELVFARWRSLWELAMDNNISHFEKAKEYYDTKQKTKPHSFEEGDEALGTLDCTFMGPLTIIKISDHNAVLEDDRGSARRERVERLKEL</sequence>
<organism evidence="1 2">
    <name type="scientific">Heterorhabditis bacteriophora</name>
    <name type="common">Entomopathogenic nematode worm</name>
    <dbReference type="NCBI Taxonomy" id="37862"/>
    <lineage>
        <taxon>Eukaryota</taxon>
        <taxon>Metazoa</taxon>
        <taxon>Ecdysozoa</taxon>
        <taxon>Nematoda</taxon>
        <taxon>Chromadorea</taxon>
        <taxon>Rhabditida</taxon>
        <taxon>Rhabditina</taxon>
        <taxon>Rhabditomorpha</taxon>
        <taxon>Strongyloidea</taxon>
        <taxon>Heterorhabditidae</taxon>
        <taxon>Heterorhabditis</taxon>
    </lineage>
</organism>
<accession>A0A1I7WFN0</accession>
<protein>
    <submittedName>
        <fullName evidence="2">BUB1 N-terminal domain-containing protein</fullName>
    </submittedName>
</protein>
<evidence type="ECO:0000313" key="1">
    <source>
        <dbReference type="Proteomes" id="UP000095283"/>
    </source>
</evidence>
<keyword evidence="1" id="KW-1185">Reference proteome</keyword>
<dbReference type="AlphaFoldDB" id="A0A1I7WFN0"/>
<reference evidence="2" key="1">
    <citation type="submission" date="2016-11" db="UniProtKB">
        <authorList>
            <consortium name="WormBaseParasite"/>
        </authorList>
    </citation>
    <scope>IDENTIFICATION</scope>
</reference>